<dbReference type="InterPro" id="IPR027417">
    <property type="entry name" value="P-loop_NTPase"/>
</dbReference>
<dbReference type="PANTHER" id="PTHR30486:SF6">
    <property type="entry name" value="TYPE IV PILUS RETRACTATION ATPASE PILT"/>
    <property type="match status" value="1"/>
</dbReference>
<sequence>MNVRANEDGRHNSLYFLHRALLPLQPFLDDPQVIEIAINQPGLVFTERLGVDGMERHHIPELSGEEIRNIGERIAALTQQFVSAAKPLLSASLPGGERVQCILPPAAPDGGAVSIRKQVVSDYSLADLRNAGAFDDFVGGLPQNGRVEDQLRQHLEAGRIYEFIDLALAKRISMLISGGTSSGKTTFLNACFKNMDQSERIITIEDTRELFPPHENAVHLVASKGDQGTADVTIQSLLEASLRMRPDRLFVGEIRGSEAFSFLRAINTGHPGSVSTVHADTPLGAYEQLIMMMMQSGMVSGFSKADLASYIKTVIPIVIQLKRDGGRRGVSDIFFCGTRQ</sequence>
<comment type="similarity">
    <text evidence="1 3">Belongs to the GSP E family.</text>
</comment>
<evidence type="ECO:0000256" key="1">
    <source>
        <dbReference type="ARBA" id="ARBA00006611"/>
    </source>
</evidence>
<reference evidence="5 6" key="1">
    <citation type="submission" date="2019-06" db="EMBL/GenBank/DDBJ databases">
        <title>The draft genome of Rhizobium smilacinae PTYR-5.</title>
        <authorList>
            <person name="Liu L."/>
            <person name="Li L."/>
            <person name="Zhang X."/>
        </authorList>
    </citation>
    <scope>NUCLEOTIDE SEQUENCE [LARGE SCALE GENOMIC DNA]</scope>
    <source>
        <strain evidence="5 6">PTYR-5</strain>
    </source>
</reference>
<dbReference type="GO" id="GO:0016887">
    <property type="term" value="F:ATP hydrolysis activity"/>
    <property type="evidence" value="ECO:0007669"/>
    <property type="project" value="InterPro"/>
</dbReference>
<feature type="domain" description="Bacterial type II secretion system protein E" evidence="4">
    <location>
        <begin position="166"/>
        <end position="306"/>
    </location>
</feature>
<dbReference type="Gene3D" id="3.40.50.300">
    <property type="entry name" value="P-loop containing nucleotide triphosphate hydrolases"/>
    <property type="match status" value="1"/>
</dbReference>
<dbReference type="OrthoDB" id="9810761at2"/>
<dbReference type="GO" id="GO:0043684">
    <property type="term" value="C:type IV secretion system complex"/>
    <property type="evidence" value="ECO:0007669"/>
    <property type="project" value="UniProtKB-UniRule"/>
</dbReference>
<gene>
    <name evidence="5" type="primary">virB11</name>
    <name evidence="5" type="ORF">FHP24_03270</name>
</gene>
<dbReference type="Pfam" id="PF00437">
    <property type="entry name" value="T2SSE"/>
    <property type="match status" value="1"/>
</dbReference>
<dbReference type="InterPro" id="IPR001482">
    <property type="entry name" value="T2SS/T4SS_dom"/>
</dbReference>
<keyword evidence="6" id="KW-1185">Reference proteome</keyword>
<dbReference type="SUPFAM" id="SSF52540">
    <property type="entry name" value="P-loop containing nucleoside triphosphate hydrolases"/>
    <property type="match status" value="1"/>
</dbReference>
<proteinExistence type="inferred from homology"/>
<dbReference type="PANTHER" id="PTHR30486">
    <property type="entry name" value="TWITCHING MOTILITY PROTEIN PILT"/>
    <property type="match status" value="1"/>
</dbReference>
<dbReference type="NCBIfam" id="TIGR02788">
    <property type="entry name" value="VirB11"/>
    <property type="match status" value="1"/>
</dbReference>
<dbReference type="CDD" id="cd01130">
    <property type="entry name" value="VirB11-like_ATPase"/>
    <property type="match status" value="1"/>
</dbReference>
<dbReference type="Proteomes" id="UP000311605">
    <property type="component" value="Unassembled WGS sequence"/>
</dbReference>
<evidence type="ECO:0000256" key="2">
    <source>
        <dbReference type="ARBA" id="ARBA00022840"/>
    </source>
</evidence>
<keyword evidence="3" id="KW-0963">Cytoplasm</keyword>
<dbReference type="InterPro" id="IPR014155">
    <property type="entry name" value="VirB11"/>
</dbReference>
<dbReference type="RefSeq" id="WP_139672789.1">
    <property type="nucleotide sequence ID" value="NZ_VDMN01000001.1"/>
</dbReference>
<dbReference type="EMBL" id="VDMN01000001">
    <property type="protein sequence ID" value="TNM65311.1"/>
    <property type="molecule type" value="Genomic_DNA"/>
</dbReference>
<keyword evidence="3" id="KW-0547">Nucleotide-binding</keyword>
<dbReference type="GO" id="GO:0044097">
    <property type="term" value="P:secretion by the type IV secretion system"/>
    <property type="evidence" value="ECO:0007669"/>
    <property type="project" value="InterPro"/>
</dbReference>
<evidence type="ECO:0000256" key="3">
    <source>
        <dbReference type="RuleBase" id="RU366071"/>
    </source>
</evidence>
<evidence type="ECO:0000259" key="4">
    <source>
        <dbReference type="Pfam" id="PF00437"/>
    </source>
</evidence>
<accession>A0A5C4XQS9</accession>
<dbReference type="Gene3D" id="3.30.450.90">
    <property type="match status" value="1"/>
</dbReference>
<dbReference type="AlphaFoldDB" id="A0A5C4XQS9"/>
<dbReference type="InterPro" id="IPR050921">
    <property type="entry name" value="T4SS_GSP_E_ATPase"/>
</dbReference>
<keyword evidence="2 3" id="KW-0067">ATP-binding</keyword>
<comment type="function">
    <text evidence="3">Part of the Type IV secretion system.</text>
</comment>
<organism evidence="5 6">
    <name type="scientific">Aliirhizobium smilacinae</name>
    <dbReference type="NCBI Taxonomy" id="1395944"/>
    <lineage>
        <taxon>Bacteria</taxon>
        <taxon>Pseudomonadati</taxon>
        <taxon>Pseudomonadota</taxon>
        <taxon>Alphaproteobacteria</taxon>
        <taxon>Hyphomicrobiales</taxon>
        <taxon>Rhizobiaceae</taxon>
        <taxon>Aliirhizobium</taxon>
    </lineage>
</organism>
<evidence type="ECO:0000313" key="6">
    <source>
        <dbReference type="Proteomes" id="UP000311605"/>
    </source>
</evidence>
<evidence type="ECO:0000313" key="5">
    <source>
        <dbReference type="EMBL" id="TNM65311.1"/>
    </source>
</evidence>
<dbReference type="GO" id="GO:0005524">
    <property type="term" value="F:ATP binding"/>
    <property type="evidence" value="ECO:0007669"/>
    <property type="project" value="UniProtKB-UniRule"/>
</dbReference>
<name>A0A5C4XQS9_9HYPH</name>
<comment type="caution">
    <text evidence="5">The sequence shown here is derived from an EMBL/GenBank/DDBJ whole genome shotgun (WGS) entry which is preliminary data.</text>
</comment>
<protein>
    <recommendedName>
        <fullName evidence="3">Type IV secretion system protein</fullName>
    </recommendedName>
</protein>
<dbReference type="GO" id="GO:0005737">
    <property type="term" value="C:cytoplasm"/>
    <property type="evidence" value="ECO:0007669"/>
    <property type="project" value="UniProtKB-SubCell"/>
</dbReference>
<comment type="subcellular location">
    <subcellularLocation>
        <location evidence="3">Cytoplasm</location>
    </subcellularLocation>
</comment>